<dbReference type="NCBIfam" id="TIGR00756">
    <property type="entry name" value="PPR"/>
    <property type="match status" value="1"/>
</dbReference>
<dbReference type="Pfam" id="PF13041">
    <property type="entry name" value="PPR_2"/>
    <property type="match status" value="1"/>
</dbReference>
<dbReference type="InterPro" id="IPR002885">
    <property type="entry name" value="PPR_rpt"/>
</dbReference>
<dbReference type="PANTHER" id="PTHR47926:SF347">
    <property type="entry name" value="PENTATRICOPEPTIDE REPEAT-CONTAINING PROTEIN"/>
    <property type="match status" value="1"/>
</dbReference>
<evidence type="ECO:0000313" key="4">
    <source>
        <dbReference type="Proteomes" id="UP000237105"/>
    </source>
</evidence>
<dbReference type="Proteomes" id="UP000237105">
    <property type="component" value="Unassembled WGS sequence"/>
</dbReference>
<proteinExistence type="predicted"/>
<comment type="caution">
    <text evidence="3">The sequence shown here is derived from an EMBL/GenBank/DDBJ whole genome shotgun (WGS) entry which is preliminary data.</text>
</comment>
<dbReference type="Gene3D" id="1.25.40.10">
    <property type="entry name" value="Tetratricopeptide repeat domain"/>
    <property type="match status" value="1"/>
</dbReference>
<sequence>MNFPSIDAYSTCGYIDIARHVFEGIISKDMVSRTGMITCYAENDCFEDALELFYQMRMVGFKPNNFTFASVRKAFLDLEALDAGQSIHALVIKSQYEEDQFVGLALLDLYTKSGDIVDACWVFEEMPKTDVVPWSFMIA</sequence>
<dbReference type="AlphaFoldDB" id="A0A2P5CIW5"/>
<dbReference type="EMBL" id="JXTB01000125">
    <property type="protein sequence ID" value="PON60978.1"/>
    <property type="molecule type" value="Genomic_DNA"/>
</dbReference>
<protein>
    <submittedName>
        <fullName evidence="3">Pentatricopeptide repeat</fullName>
    </submittedName>
</protein>
<dbReference type="PANTHER" id="PTHR47926">
    <property type="entry name" value="PENTATRICOPEPTIDE REPEAT-CONTAINING PROTEIN"/>
    <property type="match status" value="1"/>
</dbReference>
<dbReference type="GO" id="GO:0009451">
    <property type="term" value="P:RNA modification"/>
    <property type="evidence" value="ECO:0007669"/>
    <property type="project" value="InterPro"/>
</dbReference>
<accession>A0A2P5CIW5</accession>
<keyword evidence="4" id="KW-1185">Reference proteome</keyword>
<evidence type="ECO:0000256" key="2">
    <source>
        <dbReference type="PROSITE-ProRule" id="PRU00708"/>
    </source>
</evidence>
<keyword evidence="1" id="KW-0677">Repeat</keyword>
<dbReference type="InterPro" id="IPR046960">
    <property type="entry name" value="PPR_At4g14850-like_plant"/>
</dbReference>
<dbReference type="OrthoDB" id="1186399at2759"/>
<dbReference type="InterPro" id="IPR011990">
    <property type="entry name" value="TPR-like_helical_dom_sf"/>
</dbReference>
<gene>
    <name evidence="3" type="ORF">PanWU01x14_149460</name>
</gene>
<feature type="repeat" description="PPR" evidence="2">
    <location>
        <begin position="29"/>
        <end position="63"/>
    </location>
</feature>
<reference evidence="4" key="1">
    <citation type="submission" date="2016-06" db="EMBL/GenBank/DDBJ databases">
        <title>Parallel loss of symbiosis genes in relatives of nitrogen-fixing non-legume Parasponia.</title>
        <authorList>
            <person name="Van Velzen R."/>
            <person name="Holmer R."/>
            <person name="Bu F."/>
            <person name="Rutten L."/>
            <person name="Van Zeijl A."/>
            <person name="Liu W."/>
            <person name="Santuari L."/>
            <person name="Cao Q."/>
            <person name="Sharma T."/>
            <person name="Shen D."/>
            <person name="Roswanjaya Y."/>
            <person name="Wardhani T."/>
            <person name="Kalhor M.S."/>
            <person name="Jansen J."/>
            <person name="Van den Hoogen J."/>
            <person name="Gungor B."/>
            <person name="Hartog M."/>
            <person name="Hontelez J."/>
            <person name="Verver J."/>
            <person name="Yang W.-C."/>
            <person name="Schijlen E."/>
            <person name="Repin R."/>
            <person name="Schilthuizen M."/>
            <person name="Schranz E."/>
            <person name="Heidstra R."/>
            <person name="Miyata K."/>
            <person name="Fedorova E."/>
            <person name="Kohlen W."/>
            <person name="Bisseling T."/>
            <person name="Smit S."/>
            <person name="Geurts R."/>
        </authorList>
    </citation>
    <scope>NUCLEOTIDE SEQUENCE [LARGE SCALE GENOMIC DNA]</scope>
    <source>
        <strain evidence="4">cv. WU1-14</strain>
    </source>
</reference>
<evidence type="ECO:0000256" key="1">
    <source>
        <dbReference type="ARBA" id="ARBA00022737"/>
    </source>
</evidence>
<feature type="repeat" description="PPR" evidence="2">
    <location>
        <begin position="99"/>
        <end position="133"/>
    </location>
</feature>
<dbReference type="GO" id="GO:0003723">
    <property type="term" value="F:RNA binding"/>
    <property type="evidence" value="ECO:0007669"/>
    <property type="project" value="InterPro"/>
</dbReference>
<name>A0A2P5CIW5_PARAD</name>
<organism evidence="3 4">
    <name type="scientific">Parasponia andersonii</name>
    <name type="common">Sponia andersonii</name>
    <dbReference type="NCBI Taxonomy" id="3476"/>
    <lineage>
        <taxon>Eukaryota</taxon>
        <taxon>Viridiplantae</taxon>
        <taxon>Streptophyta</taxon>
        <taxon>Embryophyta</taxon>
        <taxon>Tracheophyta</taxon>
        <taxon>Spermatophyta</taxon>
        <taxon>Magnoliopsida</taxon>
        <taxon>eudicotyledons</taxon>
        <taxon>Gunneridae</taxon>
        <taxon>Pentapetalae</taxon>
        <taxon>rosids</taxon>
        <taxon>fabids</taxon>
        <taxon>Rosales</taxon>
        <taxon>Cannabaceae</taxon>
        <taxon>Parasponia</taxon>
    </lineage>
</organism>
<dbReference type="Pfam" id="PF01535">
    <property type="entry name" value="PPR"/>
    <property type="match status" value="1"/>
</dbReference>
<evidence type="ECO:0000313" key="3">
    <source>
        <dbReference type="EMBL" id="PON60978.1"/>
    </source>
</evidence>
<dbReference type="PROSITE" id="PS51375">
    <property type="entry name" value="PPR"/>
    <property type="match status" value="2"/>
</dbReference>